<evidence type="ECO:0000256" key="6">
    <source>
        <dbReference type="ARBA" id="ARBA00023002"/>
    </source>
</evidence>
<keyword evidence="8" id="KW-1185">Reference proteome</keyword>
<keyword evidence="4" id="KW-0274">FAD</keyword>
<proteinExistence type="inferred from homology"/>
<keyword evidence="5" id="KW-0521">NADP</keyword>
<dbReference type="Proteomes" id="UP001391051">
    <property type="component" value="Unassembled WGS sequence"/>
</dbReference>
<dbReference type="PANTHER" id="PTHR43098">
    <property type="entry name" value="L-ORNITHINE N(5)-MONOOXYGENASE-RELATED"/>
    <property type="match status" value="1"/>
</dbReference>
<keyword evidence="6" id="KW-0560">Oxidoreductase</keyword>
<comment type="caution">
    <text evidence="7">The sequence shown here is derived from an EMBL/GenBank/DDBJ whole genome shotgun (WGS) entry which is preliminary data.</text>
</comment>
<dbReference type="SUPFAM" id="SSF51905">
    <property type="entry name" value="FAD/NAD(P)-binding domain"/>
    <property type="match status" value="1"/>
</dbReference>
<dbReference type="EMBL" id="JAQQWE010000010">
    <property type="protein sequence ID" value="KAK7937828.1"/>
    <property type="molecule type" value="Genomic_DNA"/>
</dbReference>
<evidence type="ECO:0000256" key="5">
    <source>
        <dbReference type="ARBA" id="ARBA00022857"/>
    </source>
</evidence>
<reference evidence="7 8" key="1">
    <citation type="submission" date="2023-01" db="EMBL/GenBank/DDBJ databases">
        <title>Analysis of 21 Apiospora genomes using comparative genomics revels a genus with tremendous synthesis potential of carbohydrate active enzymes and secondary metabolites.</title>
        <authorList>
            <person name="Sorensen T."/>
        </authorList>
    </citation>
    <scope>NUCLEOTIDE SEQUENCE [LARGE SCALE GENOMIC DNA]</scope>
    <source>
        <strain evidence="7 8">CBS 24483</strain>
    </source>
</reference>
<accession>A0ABR1PTT2</accession>
<evidence type="ECO:0000256" key="4">
    <source>
        <dbReference type="ARBA" id="ARBA00022827"/>
    </source>
</evidence>
<keyword evidence="3" id="KW-0285">Flavoprotein</keyword>
<gene>
    <name evidence="7" type="ORF">PG986_014696</name>
</gene>
<dbReference type="PANTHER" id="PTHR43098:SF2">
    <property type="entry name" value="FAD-BINDING MONOOXYGENASE AUSB-RELATED"/>
    <property type="match status" value="1"/>
</dbReference>
<sequence length="312" mass="33966">MQNLDKFYSWDPEAHPDDDWVNDGRSHHPAVAAAFGSGRAKELARALERGGPAARDSLVQGHVGRLLQLERPGADRIRAHIASTVRDPATAARLTPWYPMWCKRPAYHAGYLASFKRPNVTLVDADGQGVQSYTRQGRGGARVPIRRPRARHGVMANVGISGNSTPAYTHGGRLVAHVLKTATADARAKAETGAATGEGDAGRVADRLVVEATKEAEDRWTGAVEKGADWFAGVGICTPTWYTGYQRLADKMPAEQLSFRKHGLWPAGPLDYADIINDYIQKGSLEGFTVRSWLSLGNAMGIYPTALTRDVW</sequence>
<dbReference type="InterPro" id="IPR050775">
    <property type="entry name" value="FAD-binding_Monooxygenases"/>
</dbReference>
<dbReference type="RefSeq" id="XP_066693156.1">
    <property type="nucleotide sequence ID" value="XM_066850918.1"/>
</dbReference>
<comment type="similarity">
    <text evidence="2">Belongs to the FAD-binding monooxygenase family.</text>
</comment>
<organism evidence="7 8">
    <name type="scientific">Apiospora aurea</name>
    <dbReference type="NCBI Taxonomy" id="335848"/>
    <lineage>
        <taxon>Eukaryota</taxon>
        <taxon>Fungi</taxon>
        <taxon>Dikarya</taxon>
        <taxon>Ascomycota</taxon>
        <taxon>Pezizomycotina</taxon>
        <taxon>Sordariomycetes</taxon>
        <taxon>Xylariomycetidae</taxon>
        <taxon>Amphisphaeriales</taxon>
        <taxon>Apiosporaceae</taxon>
        <taxon>Apiospora</taxon>
    </lineage>
</organism>
<evidence type="ECO:0000313" key="7">
    <source>
        <dbReference type="EMBL" id="KAK7937828.1"/>
    </source>
</evidence>
<evidence type="ECO:0000256" key="1">
    <source>
        <dbReference type="ARBA" id="ARBA00001974"/>
    </source>
</evidence>
<evidence type="ECO:0000313" key="8">
    <source>
        <dbReference type="Proteomes" id="UP001391051"/>
    </source>
</evidence>
<evidence type="ECO:0000256" key="3">
    <source>
        <dbReference type="ARBA" id="ARBA00022630"/>
    </source>
</evidence>
<protein>
    <submittedName>
        <fullName evidence="7">Uncharacterized protein</fullName>
    </submittedName>
</protein>
<evidence type="ECO:0000256" key="2">
    <source>
        <dbReference type="ARBA" id="ARBA00010139"/>
    </source>
</evidence>
<dbReference type="InterPro" id="IPR036188">
    <property type="entry name" value="FAD/NAD-bd_sf"/>
</dbReference>
<name>A0ABR1PTT2_9PEZI</name>
<comment type="cofactor">
    <cofactor evidence="1">
        <name>FAD</name>
        <dbReference type="ChEBI" id="CHEBI:57692"/>
    </cofactor>
</comment>
<dbReference type="GeneID" id="92083980"/>